<evidence type="ECO:0000256" key="1">
    <source>
        <dbReference type="ARBA" id="ARBA00005085"/>
    </source>
</evidence>
<evidence type="ECO:0000259" key="8">
    <source>
        <dbReference type="PROSITE" id="PS51733"/>
    </source>
</evidence>
<dbReference type="PANTHER" id="PTHR12561">
    <property type="entry name" value="LIPOATE-PROTEIN LIGASE"/>
    <property type="match status" value="1"/>
</dbReference>
<comment type="pathway">
    <text evidence="1">Protein modification; protein lipoylation via exogenous pathway; protein N(6)-(lipoyl)lysine from lipoate: step 2/2.</text>
</comment>
<comment type="catalytic activity">
    <reaction evidence="7">
        <text>L-lysyl-[lipoyl-carrier protein] + (R)-lipoate + ATP = N(6)-[(R)-lipoyl]-L-lysyl-[lipoyl-carrier protein] + AMP + diphosphate + H(+)</text>
        <dbReference type="Rhea" id="RHEA:49288"/>
        <dbReference type="Rhea" id="RHEA-COMP:10500"/>
        <dbReference type="Rhea" id="RHEA-COMP:10502"/>
        <dbReference type="ChEBI" id="CHEBI:15378"/>
        <dbReference type="ChEBI" id="CHEBI:29969"/>
        <dbReference type="ChEBI" id="CHEBI:30616"/>
        <dbReference type="ChEBI" id="CHEBI:33019"/>
        <dbReference type="ChEBI" id="CHEBI:83088"/>
        <dbReference type="ChEBI" id="CHEBI:83099"/>
        <dbReference type="ChEBI" id="CHEBI:456215"/>
        <dbReference type="EC" id="6.3.1.20"/>
    </reaction>
</comment>
<gene>
    <name evidence="9" type="ORF">SAMN05444280_10863</name>
</gene>
<dbReference type="NCBIfam" id="TIGR00545">
    <property type="entry name" value="lipoyltrans"/>
    <property type="match status" value="1"/>
</dbReference>
<sequence length="319" mass="36206">MLCIQLENSDPYFCLAAEEYLLKNFSKDIFMLWQSYDTVVVGKHQNALAEINYPFVRENNITVARRISGGGTVFHDAGNVNFAYIKNVNDTAEINFKKFTKFVVEALAELGVTAVNSGRNDLLVNDKKISGNAEHVFKKRVLHHGTLLFDSDLSSLGHSIKVAPGKYTGKAVQSNRSFVANIQPFLKNKITTEEFRRFLLGVQLENEENSVYELTEVDNLAIQKLADEKFKTWEWNFGYSPKYAFQNEAKLGDRTIKIALNAEKGRITEAAVSGDFFSEQKADFLNQKISGKRHCFEDIKEMLNEVQPDVPDELVFAFF</sequence>
<evidence type="ECO:0000256" key="4">
    <source>
        <dbReference type="ARBA" id="ARBA00022598"/>
    </source>
</evidence>
<evidence type="ECO:0000313" key="10">
    <source>
        <dbReference type="Proteomes" id="UP000184050"/>
    </source>
</evidence>
<dbReference type="Gene3D" id="3.30.390.50">
    <property type="entry name" value="CO dehydrogenase flavoprotein, C-terminal domain"/>
    <property type="match status" value="1"/>
</dbReference>
<dbReference type="UniPathway" id="UPA00537">
    <property type="reaction ID" value="UER00594"/>
</dbReference>
<keyword evidence="6" id="KW-0067">ATP-binding</keyword>
<dbReference type="PROSITE" id="PS51733">
    <property type="entry name" value="BPL_LPL_CATALYTIC"/>
    <property type="match status" value="1"/>
</dbReference>
<evidence type="ECO:0000256" key="5">
    <source>
        <dbReference type="ARBA" id="ARBA00022741"/>
    </source>
</evidence>
<keyword evidence="10" id="KW-1185">Reference proteome</keyword>
<evidence type="ECO:0000256" key="6">
    <source>
        <dbReference type="ARBA" id="ARBA00022840"/>
    </source>
</evidence>
<evidence type="ECO:0000313" key="9">
    <source>
        <dbReference type="EMBL" id="SHI93720.1"/>
    </source>
</evidence>
<dbReference type="EC" id="6.3.1.20" evidence="3"/>
<keyword evidence="4 9" id="KW-0436">Ligase</keyword>
<dbReference type="EMBL" id="FQZE01000008">
    <property type="protein sequence ID" value="SHI93720.1"/>
    <property type="molecule type" value="Genomic_DNA"/>
</dbReference>
<dbReference type="InterPro" id="IPR004143">
    <property type="entry name" value="BPL_LPL_catalytic"/>
</dbReference>
<dbReference type="RefSeq" id="WP_073167733.1">
    <property type="nucleotide sequence ID" value="NZ_FQZE01000008.1"/>
</dbReference>
<dbReference type="GO" id="GO:0009249">
    <property type="term" value="P:protein lipoylation"/>
    <property type="evidence" value="ECO:0007669"/>
    <property type="project" value="InterPro"/>
</dbReference>
<dbReference type="STRING" id="1168035.SAMN05444280_10863"/>
<proteinExistence type="predicted"/>
<dbReference type="AlphaFoldDB" id="A0A1M6F7R2"/>
<dbReference type="Pfam" id="PF10437">
    <property type="entry name" value="Lip_prot_lig_C"/>
    <property type="match status" value="1"/>
</dbReference>
<evidence type="ECO:0000256" key="7">
    <source>
        <dbReference type="ARBA" id="ARBA00048037"/>
    </source>
</evidence>
<dbReference type="SUPFAM" id="SSF55681">
    <property type="entry name" value="Class II aaRS and biotin synthetases"/>
    <property type="match status" value="1"/>
</dbReference>
<dbReference type="GO" id="GO:0005737">
    <property type="term" value="C:cytoplasm"/>
    <property type="evidence" value="ECO:0007669"/>
    <property type="project" value="TreeGrafter"/>
</dbReference>
<evidence type="ECO:0000256" key="3">
    <source>
        <dbReference type="ARBA" id="ARBA00012367"/>
    </source>
</evidence>
<dbReference type="InterPro" id="IPR045864">
    <property type="entry name" value="aa-tRNA-synth_II/BPL/LPL"/>
</dbReference>
<protein>
    <recommendedName>
        <fullName evidence="3">lipoate--protein ligase</fullName>
        <ecNumber evidence="3">6.3.1.20</ecNumber>
    </recommendedName>
</protein>
<evidence type="ECO:0000256" key="2">
    <source>
        <dbReference type="ARBA" id="ARBA00005124"/>
    </source>
</evidence>
<name>A0A1M6F7R2_9BACT</name>
<keyword evidence="5" id="KW-0547">Nucleotide-binding</keyword>
<dbReference type="GO" id="GO:0016979">
    <property type="term" value="F:lipoate-protein ligase activity"/>
    <property type="evidence" value="ECO:0007669"/>
    <property type="project" value="UniProtKB-EC"/>
</dbReference>
<comment type="pathway">
    <text evidence="2">Protein modification; protein lipoylation via exogenous pathway; protein N(6)-(lipoyl)lysine from lipoate: step 1/2.</text>
</comment>
<dbReference type="Gene3D" id="3.30.930.10">
    <property type="entry name" value="Bira Bifunctional Protein, Domain 2"/>
    <property type="match status" value="1"/>
</dbReference>
<dbReference type="InterPro" id="IPR004562">
    <property type="entry name" value="LipoylTrfase_LipoateP_Ligase"/>
</dbReference>
<dbReference type="InterPro" id="IPR019491">
    <property type="entry name" value="Lipoate_protein_ligase_C"/>
</dbReference>
<accession>A0A1M6F7R2</accession>
<dbReference type="Proteomes" id="UP000184050">
    <property type="component" value="Unassembled WGS sequence"/>
</dbReference>
<dbReference type="GO" id="GO:0005524">
    <property type="term" value="F:ATP binding"/>
    <property type="evidence" value="ECO:0007669"/>
    <property type="project" value="UniProtKB-KW"/>
</dbReference>
<dbReference type="OrthoDB" id="9787898at2"/>
<reference evidence="9 10" key="1">
    <citation type="submission" date="2016-11" db="EMBL/GenBank/DDBJ databases">
        <authorList>
            <person name="Jaros S."/>
            <person name="Januszkiewicz K."/>
            <person name="Wedrychowicz H."/>
        </authorList>
    </citation>
    <scope>NUCLEOTIDE SEQUENCE [LARGE SCALE GENOMIC DNA]</scope>
    <source>
        <strain evidence="9 10">DSM 27063</strain>
    </source>
</reference>
<dbReference type="SUPFAM" id="SSF82649">
    <property type="entry name" value="SufE/NifU"/>
    <property type="match status" value="1"/>
</dbReference>
<dbReference type="Pfam" id="PF21948">
    <property type="entry name" value="LplA-B_cat"/>
    <property type="match status" value="1"/>
</dbReference>
<organism evidence="9 10">
    <name type="scientific">Tangfeifania diversioriginum</name>
    <dbReference type="NCBI Taxonomy" id="1168035"/>
    <lineage>
        <taxon>Bacteria</taxon>
        <taxon>Pseudomonadati</taxon>
        <taxon>Bacteroidota</taxon>
        <taxon>Bacteroidia</taxon>
        <taxon>Marinilabiliales</taxon>
        <taxon>Prolixibacteraceae</taxon>
        <taxon>Tangfeifania</taxon>
    </lineage>
</organism>
<feature type="domain" description="BPL/LPL catalytic" evidence="8">
    <location>
        <begin position="24"/>
        <end position="211"/>
    </location>
</feature>
<dbReference type="CDD" id="cd16443">
    <property type="entry name" value="LplA"/>
    <property type="match status" value="1"/>
</dbReference>
<dbReference type="GO" id="GO:0017118">
    <property type="term" value="F:lipoyltransferase activity"/>
    <property type="evidence" value="ECO:0007669"/>
    <property type="project" value="TreeGrafter"/>
</dbReference>
<dbReference type="PANTHER" id="PTHR12561:SF3">
    <property type="entry name" value="LIPOYLTRANSFERASE 1, MITOCHONDRIAL"/>
    <property type="match status" value="1"/>
</dbReference>